<reference evidence="7 8" key="1">
    <citation type="submission" date="2017-12" db="EMBL/GenBank/DDBJ databases">
        <title>Genome sequence of the active heterotrophic nitrifier-denitrifier, Cupriavidus pauculus UM1.</title>
        <authorList>
            <person name="Putonti C."/>
            <person name="Castignetti D."/>
        </authorList>
    </citation>
    <scope>NUCLEOTIDE SEQUENCE [LARGE SCALE GENOMIC DNA]</scope>
    <source>
        <strain evidence="7 8">UM1</strain>
    </source>
</reference>
<evidence type="ECO:0000313" key="7">
    <source>
        <dbReference type="EMBL" id="PLQ00634.1"/>
    </source>
</evidence>
<evidence type="ECO:0000256" key="1">
    <source>
        <dbReference type="ARBA" id="ARBA00001050"/>
    </source>
</evidence>
<dbReference type="InterPro" id="IPR039556">
    <property type="entry name" value="ICL/PEPM"/>
</dbReference>
<accession>A0A2N5CEJ1</accession>
<dbReference type="SUPFAM" id="SSF51621">
    <property type="entry name" value="Phosphoenolpyruvate/pyruvate domain"/>
    <property type="match status" value="1"/>
</dbReference>
<proteinExistence type="inferred from homology"/>
<evidence type="ECO:0000256" key="6">
    <source>
        <dbReference type="ARBA" id="ARBA00073849"/>
    </source>
</evidence>
<comment type="similarity">
    <text evidence="2">Belongs to the isocitrate lyase/PEP mutase superfamily. Methylisocitrate lyase family.</text>
</comment>
<evidence type="ECO:0000256" key="5">
    <source>
        <dbReference type="ARBA" id="ARBA00057039"/>
    </source>
</evidence>
<evidence type="ECO:0000256" key="2">
    <source>
        <dbReference type="ARBA" id="ARBA00009282"/>
    </source>
</evidence>
<dbReference type="EC" id="4.1.3.30" evidence="3"/>
<dbReference type="OrthoDB" id="9771433at2"/>
<dbReference type="Proteomes" id="UP000234341">
    <property type="component" value="Unassembled WGS sequence"/>
</dbReference>
<dbReference type="AlphaFoldDB" id="A0A2N5CEJ1"/>
<gene>
    <name evidence="7" type="ORF">CYJ10_09205</name>
</gene>
<comment type="subunit">
    <text evidence="4">Homotetramer; dimer of dimers.</text>
</comment>
<evidence type="ECO:0000256" key="3">
    <source>
        <dbReference type="ARBA" id="ARBA00012260"/>
    </source>
</evidence>
<evidence type="ECO:0000256" key="4">
    <source>
        <dbReference type="ARBA" id="ARBA00044762"/>
    </source>
</evidence>
<dbReference type="EMBL" id="PJRP01000003">
    <property type="protein sequence ID" value="PLQ00634.1"/>
    <property type="molecule type" value="Genomic_DNA"/>
</dbReference>
<dbReference type="Gene3D" id="3.20.20.60">
    <property type="entry name" value="Phosphoenolpyruvate-binding domains"/>
    <property type="match status" value="1"/>
</dbReference>
<sequence length="285" mass="30361">MTLKQRLQGTGIVTAPGVYDAFSALLVEQAGFQAAYLSGASIAYTRLGRPDIGFLSLEDVASVTRNIRERCPTLPLIVDADTGFGNALNVMQTVRVLERAGATAIQLEDQSMPKRCGHLDGKTVISAAEMAGKIRAACDARRDDSTLIIARTDAVAVEGMEAALARAEQYAEAGADVLFVEALRSREDMTAAIGRLGRRAPLLANMVEGGKTPVLPAAELEDIGFRIVIFPGGTVRALSFALRDYLASLHANGTTTPYLDKMLSFQALNGVIGTPEMLALGKQYE</sequence>
<organism evidence="7 8">
    <name type="scientific">Cupriavidus pauculus</name>
    <dbReference type="NCBI Taxonomy" id="82633"/>
    <lineage>
        <taxon>Bacteria</taxon>
        <taxon>Pseudomonadati</taxon>
        <taxon>Pseudomonadota</taxon>
        <taxon>Betaproteobacteria</taxon>
        <taxon>Burkholderiales</taxon>
        <taxon>Burkholderiaceae</taxon>
        <taxon>Cupriavidus</taxon>
    </lineage>
</organism>
<dbReference type="PROSITE" id="PS00161">
    <property type="entry name" value="ISOCITRATE_LYASE"/>
    <property type="match status" value="1"/>
</dbReference>
<dbReference type="FunFam" id="3.20.20.60:FF:000009">
    <property type="entry name" value="2-methylisocitrate lyase"/>
    <property type="match status" value="1"/>
</dbReference>
<protein>
    <recommendedName>
        <fullName evidence="6">2-methylisocitrate lyase</fullName>
        <ecNumber evidence="3">4.1.3.30</ecNumber>
    </recommendedName>
</protein>
<dbReference type="InterPro" id="IPR015813">
    <property type="entry name" value="Pyrv/PenolPyrv_kinase-like_dom"/>
</dbReference>
<dbReference type="STRING" id="82633.GCA_000974605_05173"/>
<dbReference type="InterPro" id="IPR040442">
    <property type="entry name" value="Pyrv_kinase-like_dom_sf"/>
</dbReference>
<evidence type="ECO:0000313" key="8">
    <source>
        <dbReference type="Proteomes" id="UP000234341"/>
    </source>
</evidence>
<comment type="function">
    <text evidence="5">Involved in the catabolism of short chain fatty acids (SCFA) via the 2-methylcitrate cycle I (propionate degradation route). Catalyzes the thermodynamically favored C-C bond cleavage of (2R,3S)-2-methylisocitrate to yield pyruvate and succinate via an alpha-carboxy-carbanion intermediate.</text>
</comment>
<dbReference type="GO" id="GO:0046421">
    <property type="term" value="F:methylisocitrate lyase activity"/>
    <property type="evidence" value="ECO:0007669"/>
    <property type="project" value="UniProtKB-EC"/>
</dbReference>
<comment type="catalytic activity">
    <reaction evidence="1">
        <text>(2S,3R)-3-hydroxybutane-1,2,3-tricarboxylate = pyruvate + succinate</text>
        <dbReference type="Rhea" id="RHEA:16809"/>
        <dbReference type="ChEBI" id="CHEBI:15361"/>
        <dbReference type="ChEBI" id="CHEBI:30031"/>
        <dbReference type="ChEBI" id="CHEBI:57429"/>
        <dbReference type="EC" id="4.1.3.30"/>
    </reaction>
</comment>
<comment type="caution">
    <text evidence="7">The sequence shown here is derived from an EMBL/GenBank/DDBJ whole genome shotgun (WGS) entry which is preliminary data.</text>
</comment>
<dbReference type="Pfam" id="PF13714">
    <property type="entry name" value="PEP_mutase"/>
    <property type="match status" value="1"/>
</dbReference>
<dbReference type="PANTHER" id="PTHR42905:SF5">
    <property type="entry name" value="CARBOXYVINYL-CARBOXYPHOSPHONATE PHOSPHORYLMUTASE, CHLOROPLASTIC"/>
    <property type="match status" value="1"/>
</dbReference>
<dbReference type="InterPro" id="IPR018523">
    <property type="entry name" value="Isocitrate_lyase_ph_CS"/>
</dbReference>
<dbReference type="PANTHER" id="PTHR42905">
    <property type="entry name" value="PHOSPHOENOLPYRUVATE CARBOXYLASE"/>
    <property type="match status" value="1"/>
</dbReference>
<name>A0A2N5CEJ1_9BURK</name>
<dbReference type="CDD" id="cd00377">
    <property type="entry name" value="ICL_PEPM"/>
    <property type="match status" value="1"/>
</dbReference>